<name>A0A1V2H0T0_9PROT</name>
<feature type="transmembrane region" description="Helical" evidence="7">
    <location>
        <begin position="191"/>
        <end position="224"/>
    </location>
</feature>
<protein>
    <recommendedName>
        <fullName evidence="10">Chromate transporter</fullName>
    </recommendedName>
</protein>
<keyword evidence="9" id="KW-1185">Reference proteome</keyword>
<dbReference type="InterPro" id="IPR014047">
    <property type="entry name" value="Chr_Tranpt_l_chain"/>
</dbReference>
<feature type="non-terminal residue" evidence="8">
    <location>
        <position position="1"/>
    </location>
</feature>
<feature type="transmembrane region" description="Helical" evidence="7">
    <location>
        <begin position="59"/>
        <end position="92"/>
    </location>
</feature>
<comment type="caution">
    <text evidence="8">The sequence shown here is derived from an EMBL/GenBank/DDBJ whole genome shotgun (WGS) entry which is preliminary data.</text>
</comment>
<dbReference type="AlphaFoldDB" id="A0A1V2H0T0"/>
<evidence type="ECO:0000256" key="3">
    <source>
        <dbReference type="ARBA" id="ARBA00022475"/>
    </source>
</evidence>
<organism evidence="8 9">
    <name type="scientific">Teichococcus deserti</name>
    <dbReference type="NCBI Taxonomy" id="1817963"/>
    <lineage>
        <taxon>Bacteria</taxon>
        <taxon>Pseudomonadati</taxon>
        <taxon>Pseudomonadota</taxon>
        <taxon>Alphaproteobacteria</taxon>
        <taxon>Acetobacterales</taxon>
        <taxon>Roseomonadaceae</taxon>
        <taxon>Roseomonas</taxon>
    </lineage>
</organism>
<evidence type="ECO:0000256" key="2">
    <source>
        <dbReference type="ARBA" id="ARBA00005262"/>
    </source>
</evidence>
<dbReference type="EMBL" id="MLCO01000204">
    <property type="protein sequence ID" value="ONG50118.1"/>
    <property type="molecule type" value="Genomic_DNA"/>
</dbReference>
<evidence type="ECO:0000313" key="8">
    <source>
        <dbReference type="EMBL" id="ONG50118.1"/>
    </source>
</evidence>
<evidence type="ECO:0000256" key="1">
    <source>
        <dbReference type="ARBA" id="ARBA00004651"/>
    </source>
</evidence>
<feature type="transmembrane region" description="Helical" evidence="7">
    <location>
        <begin position="112"/>
        <end position="136"/>
    </location>
</feature>
<accession>A0A1V2H0T0</accession>
<dbReference type="InterPro" id="IPR003370">
    <property type="entry name" value="Chromate_transpt"/>
</dbReference>
<dbReference type="GO" id="GO:0005886">
    <property type="term" value="C:plasma membrane"/>
    <property type="evidence" value="ECO:0007669"/>
    <property type="project" value="UniProtKB-SubCell"/>
</dbReference>
<dbReference type="PANTHER" id="PTHR33567">
    <property type="entry name" value="CHROMATE ION TRANSPORTER (EUROFUNG)"/>
    <property type="match status" value="1"/>
</dbReference>
<feature type="transmembrane region" description="Helical" evidence="7">
    <location>
        <begin position="148"/>
        <end position="171"/>
    </location>
</feature>
<feature type="transmembrane region" description="Helical" evidence="7">
    <location>
        <begin position="271"/>
        <end position="301"/>
    </location>
</feature>
<dbReference type="Pfam" id="PF02417">
    <property type="entry name" value="Chromate_transp"/>
    <property type="match status" value="1"/>
</dbReference>
<proteinExistence type="inferred from homology"/>
<evidence type="ECO:0008006" key="10">
    <source>
        <dbReference type="Google" id="ProtNLM"/>
    </source>
</evidence>
<dbReference type="NCBIfam" id="TIGR00937">
    <property type="entry name" value="2A51"/>
    <property type="match status" value="1"/>
</dbReference>
<comment type="similarity">
    <text evidence="2">Belongs to the chromate ion transporter (CHR) (TC 2.A.51) family.</text>
</comment>
<keyword evidence="5 7" id="KW-1133">Transmembrane helix</keyword>
<gene>
    <name evidence="8" type="ORF">BKE38_19435</name>
</gene>
<evidence type="ECO:0000256" key="4">
    <source>
        <dbReference type="ARBA" id="ARBA00022692"/>
    </source>
</evidence>
<evidence type="ECO:0000256" key="6">
    <source>
        <dbReference type="ARBA" id="ARBA00023136"/>
    </source>
</evidence>
<keyword evidence="6 7" id="KW-0472">Membrane</keyword>
<dbReference type="GO" id="GO:0015109">
    <property type="term" value="F:chromate transmembrane transporter activity"/>
    <property type="evidence" value="ECO:0007669"/>
    <property type="project" value="InterPro"/>
</dbReference>
<keyword evidence="4 7" id="KW-0812">Transmembrane</keyword>
<dbReference type="Proteomes" id="UP000188879">
    <property type="component" value="Unassembled WGS sequence"/>
</dbReference>
<evidence type="ECO:0000256" key="5">
    <source>
        <dbReference type="ARBA" id="ARBA00022989"/>
    </source>
</evidence>
<evidence type="ECO:0000256" key="7">
    <source>
        <dbReference type="SAM" id="Phobius"/>
    </source>
</evidence>
<reference evidence="8 9" key="1">
    <citation type="submission" date="2016-10" db="EMBL/GenBank/DDBJ databases">
        <title>Draft Genome sequence of Roseomonas sp. strain M3.</title>
        <authorList>
            <person name="Subhash Y."/>
            <person name="Lee S."/>
        </authorList>
    </citation>
    <scope>NUCLEOTIDE SEQUENCE [LARGE SCALE GENOMIC DNA]</scope>
    <source>
        <strain evidence="8 9">M3</strain>
    </source>
</reference>
<comment type="subcellular location">
    <subcellularLocation>
        <location evidence="1">Cell membrane</location>
        <topology evidence="1">Multi-pass membrane protein</topology>
    </subcellularLocation>
</comment>
<dbReference type="OrthoDB" id="8969999at2"/>
<sequence length="303" mass="29724">GFTLPSALLMLAAGLAGGLWAGGTGAALVHGLKLVAVAVVAQAVCGMAQSLCPDTPRRLLALAALAVLIAFPTPLAQFCCLVIGAAAGLALMRPASEDGPATTAKAPIPAAALAALAAFALLLLGLPLLATASLWLQLTDIFYRGGALVFGGGHVVLPLLQGALVPGLLPADRFLAGYGLAQAMPGPLFTLAAYLGAAVGGVGGAVVATLAIFLPGLLLLYGALPLWARLRAQPWARGALLGLNAVVVGILAAALVDPITTSSLKGPGDAVIALLGFLALVSGRLNGLAVLAAIAVAGALLTG</sequence>
<evidence type="ECO:0000313" key="9">
    <source>
        <dbReference type="Proteomes" id="UP000188879"/>
    </source>
</evidence>
<dbReference type="RefSeq" id="WP_076958966.1">
    <property type="nucleotide sequence ID" value="NZ_MLCO01000204.1"/>
</dbReference>
<dbReference type="PANTHER" id="PTHR33567:SF3">
    <property type="entry name" value="CHROMATE ION TRANSPORTER (EUROFUNG)"/>
    <property type="match status" value="1"/>
</dbReference>
<feature type="transmembrane region" description="Helical" evidence="7">
    <location>
        <begin position="236"/>
        <end position="256"/>
    </location>
</feature>
<keyword evidence="3" id="KW-1003">Cell membrane</keyword>